<reference evidence="1 2" key="1">
    <citation type="submission" date="2018-03" db="EMBL/GenBank/DDBJ databases">
        <title>The draft genome of Zobellella taiwanensis JCM 13381.</title>
        <authorList>
            <person name="Liu L."/>
            <person name="Li L."/>
            <person name="Wang T."/>
            <person name="Zhang X."/>
            <person name="Liang L."/>
        </authorList>
    </citation>
    <scope>NUCLEOTIDE SEQUENCE [LARGE SCALE GENOMIC DNA]</scope>
    <source>
        <strain evidence="1 2">JCM 13381</strain>
    </source>
</reference>
<dbReference type="InterPro" id="IPR016907">
    <property type="entry name" value="UCP029033"/>
</dbReference>
<dbReference type="Pfam" id="PF04402">
    <property type="entry name" value="SIMPL"/>
    <property type="match status" value="1"/>
</dbReference>
<name>A0A2P7QL96_9GAMM</name>
<dbReference type="GO" id="GO:0006974">
    <property type="term" value="P:DNA damage response"/>
    <property type="evidence" value="ECO:0007669"/>
    <property type="project" value="TreeGrafter"/>
</dbReference>
<gene>
    <name evidence="1" type="ORF">C7I36_13840</name>
</gene>
<dbReference type="InterPro" id="IPR007497">
    <property type="entry name" value="SIMPL/DUF541"/>
</dbReference>
<dbReference type="OrthoDB" id="9806540at2"/>
<evidence type="ECO:0000313" key="1">
    <source>
        <dbReference type="EMBL" id="PSJ38724.1"/>
    </source>
</evidence>
<proteinExistence type="predicted"/>
<sequence length="236" mass="25622">MHGNDRSAAALLGGLIALGLVWGGSHLRDAVQLWKQADRVVAVKGLAERQVQADLVLWPISFSVTADSLAGLYDAIDEDRGKITRFLGNAGFEPGELSIAAPVVQDVWASQFAEPRPPQRYRADAVVLVRSNRVDLVKQSLPASAELVSQGVLLTQSYEHKIQYVFTGLNDIKPAMIAEATANAREAARQFAKDADAEVGGIRSAQQGYFSVTDLDSYTPEIKQVRVVTSVDYLLE</sequence>
<dbReference type="PANTHER" id="PTHR34387">
    <property type="entry name" value="SLR1258 PROTEIN"/>
    <property type="match status" value="1"/>
</dbReference>
<dbReference type="PANTHER" id="PTHR34387:SF2">
    <property type="entry name" value="SLR1258 PROTEIN"/>
    <property type="match status" value="1"/>
</dbReference>
<comment type="caution">
    <text evidence="1">The sequence shown here is derived from an EMBL/GenBank/DDBJ whole genome shotgun (WGS) entry which is preliminary data.</text>
</comment>
<dbReference type="EMBL" id="PXYH01000021">
    <property type="protein sequence ID" value="PSJ38724.1"/>
    <property type="molecule type" value="Genomic_DNA"/>
</dbReference>
<dbReference type="Gene3D" id="3.30.110.170">
    <property type="entry name" value="Protein of unknown function (DUF541), domain 1"/>
    <property type="match status" value="1"/>
</dbReference>
<protein>
    <recommendedName>
        <fullName evidence="3">SIMPL domain-containing protein</fullName>
    </recommendedName>
</protein>
<organism evidence="1 2">
    <name type="scientific">Zobellella taiwanensis</name>
    <dbReference type="NCBI Taxonomy" id="347535"/>
    <lineage>
        <taxon>Bacteria</taxon>
        <taxon>Pseudomonadati</taxon>
        <taxon>Pseudomonadota</taxon>
        <taxon>Gammaproteobacteria</taxon>
        <taxon>Aeromonadales</taxon>
        <taxon>Aeromonadaceae</taxon>
        <taxon>Zobellella</taxon>
    </lineage>
</organism>
<dbReference type="PIRSF" id="PIRSF029033">
    <property type="entry name" value="UCP029033"/>
    <property type="match status" value="1"/>
</dbReference>
<accession>A0A2P7QL96</accession>
<dbReference type="RefSeq" id="WP_106454286.1">
    <property type="nucleotide sequence ID" value="NZ_PXYH01000021.1"/>
</dbReference>
<dbReference type="Proteomes" id="UP000242181">
    <property type="component" value="Unassembled WGS sequence"/>
</dbReference>
<dbReference type="AlphaFoldDB" id="A0A2P7QL96"/>
<dbReference type="InterPro" id="IPR052022">
    <property type="entry name" value="26kDa_periplasmic_antigen"/>
</dbReference>
<evidence type="ECO:0008006" key="3">
    <source>
        <dbReference type="Google" id="ProtNLM"/>
    </source>
</evidence>
<evidence type="ECO:0000313" key="2">
    <source>
        <dbReference type="Proteomes" id="UP000242181"/>
    </source>
</evidence>
<keyword evidence="2" id="KW-1185">Reference proteome</keyword>
<dbReference type="Gene3D" id="3.30.70.2970">
    <property type="entry name" value="Protein of unknown function (DUF541), domain 2"/>
    <property type="match status" value="1"/>
</dbReference>